<gene>
    <name evidence="11" type="ORF">UFOPK1399_00547</name>
</gene>
<dbReference type="InterPro" id="IPR051124">
    <property type="entry name" value="Phosphate_Transport_Permease"/>
</dbReference>
<feature type="transmembrane region" description="Helical" evidence="9">
    <location>
        <begin position="183"/>
        <end position="205"/>
    </location>
</feature>
<dbReference type="AlphaFoldDB" id="A0A6J6B2Z3"/>
<evidence type="ECO:0000256" key="8">
    <source>
        <dbReference type="ARBA" id="ARBA00023136"/>
    </source>
</evidence>
<keyword evidence="4" id="KW-1003">Cell membrane</keyword>
<evidence type="ECO:0000256" key="6">
    <source>
        <dbReference type="ARBA" id="ARBA00022692"/>
    </source>
</evidence>
<evidence type="ECO:0000313" key="11">
    <source>
        <dbReference type="EMBL" id="CAB4532689.1"/>
    </source>
</evidence>
<feature type="transmembrane region" description="Helical" evidence="9">
    <location>
        <begin position="295"/>
        <end position="316"/>
    </location>
</feature>
<dbReference type="PANTHER" id="PTHR30425">
    <property type="entry name" value="PHOSPHATE TRANSPORT SYSTEM PERMEASE PROTEIN PST"/>
    <property type="match status" value="1"/>
</dbReference>
<evidence type="ECO:0000256" key="7">
    <source>
        <dbReference type="ARBA" id="ARBA00022989"/>
    </source>
</evidence>
<dbReference type="PANTHER" id="PTHR30425:SF1">
    <property type="entry name" value="PHOSPHATE TRANSPORT SYSTEM PERMEASE PROTEIN PSTC"/>
    <property type="match status" value="1"/>
</dbReference>
<evidence type="ECO:0000256" key="5">
    <source>
        <dbReference type="ARBA" id="ARBA00022592"/>
    </source>
</evidence>
<feature type="transmembrane region" description="Helical" evidence="9">
    <location>
        <begin position="29"/>
        <end position="51"/>
    </location>
</feature>
<dbReference type="EMBL" id="CAEZSD010000051">
    <property type="protein sequence ID" value="CAB4532689.1"/>
    <property type="molecule type" value="Genomic_DNA"/>
</dbReference>
<feature type="transmembrane region" description="Helical" evidence="9">
    <location>
        <begin position="226"/>
        <end position="248"/>
    </location>
</feature>
<dbReference type="GO" id="GO:0005886">
    <property type="term" value="C:plasma membrane"/>
    <property type="evidence" value="ECO:0007669"/>
    <property type="project" value="UniProtKB-SubCell"/>
</dbReference>
<dbReference type="CDD" id="cd06261">
    <property type="entry name" value="TM_PBP2"/>
    <property type="match status" value="1"/>
</dbReference>
<dbReference type="InterPro" id="IPR000515">
    <property type="entry name" value="MetI-like"/>
</dbReference>
<keyword evidence="8 9" id="KW-0472">Membrane</keyword>
<name>A0A6J6B2Z3_9ZZZZ</name>
<keyword evidence="3" id="KW-0813">Transport</keyword>
<evidence type="ECO:0000259" key="10">
    <source>
        <dbReference type="PROSITE" id="PS50928"/>
    </source>
</evidence>
<feature type="domain" description="ABC transmembrane type-1" evidence="10">
    <location>
        <begin position="90"/>
        <end position="316"/>
    </location>
</feature>
<dbReference type="InterPro" id="IPR035906">
    <property type="entry name" value="MetI-like_sf"/>
</dbReference>
<evidence type="ECO:0000256" key="4">
    <source>
        <dbReference type="ARBA" id="ARBA00022475"/>
    </source>
</evidence>
<dbReference type="Gene3D" id="1.10.3720.10">
    <property type="entry name" value="MetI-like"/>
    <property type="match status" value="1"/>
</dbReference>
<feature type="transmembrane region" description="Helical" evidence="9">
    <location>
        <begin position="89"/>
        <end position="119"/>
    </location>
</feature>
<evidence type="ECO:0000256" key="2">
    <source>
        <dbReference type="ARBA" id="ARBA00007069"/>
    </source>
</evidence>
<dbReference type="PROSITE" id="PS50928">
    <property type="entry name" value="ABC_TM1"/>
    <property type="match status" value="1"/>
</dbReference>
<proteinExistence type="inferred from homology"/>
<comment type="subcellular location">
    <subcellularLocation>
        <location evidence="1">Cell membrane</location>
        <topology evidence="1">Multi-pass membrane protein</topology>
    </subcellularLocation>
</comment>
<dbReference type="NCBIfam" id="TIGR02138">
    <property type="entry name" value="phosphate_pstC"/>
    <property type="match status" value="1"/>
</dbReference>
<protein>
    <submittedName>
        <fullName evidence="11">Unannotated protein</fullName>
    </submittedName>
</protein>
<organism evidence="11">
    <name type="scientific">freshwater metagenome</name>
    <dbReference type="NCBI Taxonomy" id="449393"/>
    <lineage>
        <taxon>unclassified sequences</taxon>
        <taxon>metagenomes</taxon>
        <taxon>ecological metagenomes</taxon>
    </lineage>
</organism>
<keyword evidence="5" id="KW-0592">Phosphate transport</keyword>
<keyword evidence="7 9" id="KW-1133">Transmembrane helix</keyword>
<feature type="transmembrane region" description="Helical" evidence="9">
    <location>
        <begin position="126"/>
        <end position="150"/>
    </location>
</feature>
<reference evidence="11" key="1">
    <citation type="submission" date="2020-05" db="EMBL/GenBank/DDBJ databases">
        <authorList>
            <person name="Chiriac C."/>
            <person name="Salcher M."/>
            <person name="Ghai R."/>
            <person name="Kavagutti S V."/>
        </authorList>
    </citation>
    <scope>NUCLEOTIDE SEQUENCE</scope>
</reference>
<evidence type="ECO:0000256" key="9">
    <source>
        <dbReference type="SAM" id="Phobius"/>
    </source>
</evidence>
<keyword evidence="6 9" id="KW-0812">Transmembrane</keyword>
<dbReference type="Pfam" id="PF00528">
    <property type="entry name" value="BPD_transp_1"/>
    <property type="match status" value="1"/>
</dbReference>
<accession>A0A6J6B2Z3</accession>
<dbReference type="GO" id="GO:0005315">
    <property type="term" value="F:phosphate transmembrane transporter activity"/>
    <property type="evidence" value="ECO:0007669"/>
    <property type="project" value="InterPro"/>
</dbReference>
<sequence>MSIDAPAKAIPQPRKITTKPRVSDQIFRAIVTAFSFSALVILSLIAIFLLMKGFNTLKQQGIGFITNFEWSVVVDDGGVETAHFGLQAMLIGTVVISFIALFIAVPLSVLTALFLTFYAPERVKRILVTVVDLMAAFPSILYGLWGFFVLMPMAEYWAKLIHKWLGWIYIFDLPDPIYTRSPFIAGIVLSVMIIPIITSVSREVFAQTPLDRVQAAYALGATKWGMIRAVVLPFGAGGVVGGSMLGLGRAFGETVAVFSVLNIVFRTNFQILFTQGGNVASMIIQKWGEAGPSEVSALMAAGLVLFILTLFVNFLANSVVTRTVKSGR</sequence>
<dbReference type="GO" id="GO:0006817">
    <property type="term" value="P:phosphate ion transport"/>
    <property type="evidence" value="ECO:0007669"/>
    <property type="project" value="UniProtKB-KW"/>
</dbReference>
<dbReference type="InterPro" id="IPR011864">
    <property type="entry name" value="Phosphate_PstC"/>
</dbReference>
<comment type="similarity">
    <text evidence="2">Belongs to the binding-protein-dependent transport system permease family. CysTW subfamily.</text>
</comment>
<dbReference type="SUPFAM" id="SSF161098">
    <property type="entry name" value="MetI-like"/>
    <property type="match status" value="1"/>
</dbReference>
<evidence type="ECO:0000256" key="1">
    <source>
        <dbReference type="ARBA" id="ARBA00004651"/>
    </source>
</evidence>
<evidence type="ECO:0000256" key="3">
    <source>
        <dbReference type="ARBA" id="ARBA00022448"/>
    </source>
</evidence>